<dbReference type="InterPro" id="IPR010730">
    <property type="entry name" value="HET"/>
</dbReference>
<dbReference type="CDD" id="cd00200">
    <property type="entry name" value="WD40"/>
    <property type="match status" value="1"/>
</dbReference>
<proteinExistence type="predicted"/>
<dbReference type="PRINTS" id="PR00320">
    <property type="entry name" value="GPROTEINBRPT"/>
</dbReference>
<reference evidence="5 6" key="1">
    <citation type="submission" date="2016-05" db="EMBL/GenBank/DDBJ databases">
        <title>A degradative enzymes factory behind the ericoid mycorrhizal symbiosis.</title>
        <authorList>
            <consortium name="DOE Joint Genome Institute"/>
            <person name="Martino E."/>
            <person name="Morin E."/>
            <person name="Grelet G."/>
            <person name="Kuo A."/>
            <person name="Kohler A."/>
            <person name="Daghino S."/>
            <person name="Barry K."/>
            <person name="Choi C."/>
            <person name="Cichocki N."/>
            <person name="Clum A."/>
            <person name="Copeland A."/>
            <person name="Hainaut M."/>
            <person name="Haridas S."/>
            <person name="Labutti K."/>
            <person name="Lindquist E."/>
            <person name="Lipzen A."/>
            <person name="Khouja H.-R."/>
            <person name="Murat C."/>
            <person name="Ohm R."/>
            <person name="Olson A."/>
            <person name="Spatafora J."/>
            <person name="Veneault-Fourrey C."/>
            <person name="Henrissat B."/>
            <person name="Grigoriev I."/>
            <person name="Martin F."/>
            <person name="Perotto S."/>
        </authorList>
    </citation>
    <scope>NUCLEOTIDE SEQUENCE [LARGE SCALE GENOMIC DNA]</scope>
    <source>
        <strain evidence="5 6">UAMH 7357</strain>
    </source>
</reference>
<feature type="repeat" description="WD" evidence="3">
    <location>
        <begin position="985"/>
        <end position="1026"/>
    </location>
</feature>
<evidence type="ECO:0000256" key="3">
    <source>
        <dbReference type="PROSITE-ProRule" id="PRU00221"/>
    </source>
</evidence>
<dbReference type="SUPFAM" id="SSF50960">
    <property type="entry name" value="TolB, C-terminal domain"/>
    <property type="match status" value="1"/>
</dbReference>
<evidence type="ECO:0000313" key="6">
    <source>
        <dbReference type="Proteomes" id="UP000235672"/>
    </source>
</evidence>
<name>A0A2J6Q822_9HELO</name>
<protein>
    <submittedName>
        <fullName evidence="5">YVTN repeat-like/Quino protein amine dehydrogenase</fullName>
    </submittedName>
</protein>
<feature type="repeat" description="WD" evidence="3">
    <location>
        <begin position="868"/>
        <end position="900"/>
    </location>
</feature>
<feature type="repeat" description="WD" evidence="3">
    <location>
        <begin position="826"/>
        <end position="867"/>
    </location>
</feature>
<keyword evidence="6" id="KW-1185">Reference proteome</keyword>
<dbReference type="PROSITE" id="PS50294">
    <property type="entry name" value="WD_REPEATS_REGION"/>
    <property type="match status" value="4"/>
</dbReference>
<evidence type="ECO:0000256" key="1">
    <source>
        <dbReference type="ARBA" id="ARBA00022574"/>
    </source>
</evidence>
<dbReference type="InterPro" id="IPR011659">
    <property type="entry name" value="WD40"/>
</dbReference>
<dbReference type="Gene3D" id="2.130.10.10">
    <property type="entry name" value="YVTN repeat-like/Quinoprotein amine dehydrogenase"/>
    <property type="match status" value="3"/>
</dbReference>
<feature type="repeat" description="WD" evidence="3">
    <location>
        <begin position="510"/>
        <end position="551"/>
    </location>
</feature>
<dbReference type="SMART" id="SM00320">
    <property type="entry name" value="WD40"/>
    <property type="match status" value="8"/>
</dbReference>
<dbReference type="AlphaFoldDB" id="A0A2J6Q822"/>
<organism evidence="5 6">
    <name type="scientific">Hyaloscypha hepaticicola</name>
    <dbReference type="NCBI Taxonomy" id="2082293"/>
    <lineage>
        <taxon>Eukaryota</taxon>
        <taxon>Fungi</taxon>
        <taxon>Dikarya</taxon>
        <taxon>Ascomycota</taxon>
        <taxon>Pezizomycotina</taxon>
        <taxon>Leotiomycetes</taxon>
        <taxon>Helotiales</taxon>
        <taxon>Hyaloscyphaceae</taxon>
        <taxon>Hyaloscypha</taxon>
    </lineage>
</organism>
<dbReference type="SUPFAM" id="SSF50998">
    <property type="entry name" value="Quinoprotein alcohol dehydrogenase-like"/>
    <property type="match status" value="1"/>
</dbReference>
<dbReference type="Pfam" id="PF07676">
    <property type="entry name" value="PD40"/>
    <property type="match status" value="1"/>
</dbReference>
<dbReference type="Pfam" id="PF06985">
    <property type="entry name" value="HET"/>
    <property type="match status" value="1"/>
</dbReference>
<dbReference type="InterPro" id="IPR020472">
    <property type="entry name" value="WD40_PAC1"/>
</dbReference>
<dbReference type="PROSITE" id="PS50082">
    <property type="entry name" value="WD_REPEATS_2"/>
    <property type="match status" value="4"/>
</dbReference>
<dbReference type="EMBL" id="KZ613478">
    <property type="protein sequence ID" value="PMD22385.1"/>
    <property type="molecule type" value="Genomic_DNA"/>
</dbReference>
<keyword evidence="2" id="KW-0677">Repeat</keyword>
<gene>
    <name evidence="5" type="ORF">NA56DRAFT_748145</name>
</gene>
<sequence>MEEFSFKDLTRGTGMDKAGYGKIKFCGEQAKHDNLQYFWVHTCCIDKSDSVELQEAINSMFRWYQNAAKCYVYLATFHALRPMRRSSSAQYLGRQHFAKERTLLGDKRSLERQIHNATKIPLKALRGCPLSQFTVDERVQWAQFRDTTRGEDWAYSLLGILEIFMPLIYGEGRVNAVTRLYAEISEASRSKDPQTLLKLDMWLQMLPKNLPYIKDAPLSMINTEDRVYKAVLERVILLHPGHESMLKGFLGSVVILQTPLPARSLCRLIQLPEAEFLHLLDGLHAVLYVPDDFAEPLRVHDVSFRTFMSDERRCGKTSLLVEPKQMHRTLATNCLTIMSELLKQDVFGGEYPGTLGASAAVSQLERFLPLEVQYACINWMHHLQKGHTWVATDSPAISFLKAHFLHWLEAMSWMQSITEAIDMVVSLKSMVHASVCNNLGCSKDCAYLKDIKRFTLYFQEGIVQDPLQIYCSTSLFTPAASPVRTQVGNSVSRWMQKLPKVDKDWRSPLALTHGSRVVAVGFVPGGNRLVSASDYGTIRVWDIHTGRRLSERRLTSRIDAAKFSGDCKLLASVSNRKLTLWDVLSLSGQEIHKLEGHGQIPYSPVFSPDGKRLAWPTGNRLIVCDSEKGSCLKEFDVCFILYAVFSPASRQLAFFSNFRGQVWDTTSETKPKELRKLPLQSAQTFRSFVTAAFFPDGKQLIAFCRQSYQRYYTNQSYYTSTVGIWNTESGQLIKKLKNPAYMQDPAAFSPDCTLLALFGSSCGAALWNLESGDMERLSTPERVIRQHKDQQQEFMLFSPDHKQLAAYSHDTVIVWSIRARNERETFLGHGNAVTAIELSPNGRQLASASNDMMIKLWDPYSGKETKRLSGHEDSITAMTFSADGIDLVTASADDTIRFWNTISGEEALWAYREGGVWLCEISWRRNRNYGVRGILPLNKKPKKLEGVTSPVTTLAFSVDGEQQAFGSEDGIVRLRSTASKKFTLLEVHGARISAVAFLPDGKQLAVASSDKALTLWDIMSGLQLQKITLLAPLSSLKFSSDGQSMETDRGTLSLPGFFSSSQQSGQKPPGNIFFAGEWIYRGNQRLLWLPLEYRGRCWVVRGDLVVISQELGAVTFLKFTMEKGNEVVD</sequence>
<dbReference type="Pfam" id="PF00400">
    <property type="entry name" value="WD40"/>
    <property type="match status" value="5"/>
</dbReference>
<dbReference type="Proteomes" id="UP000235672">
    <property type="component" value="Unassembled WGS sequence"/>
</dbReference>
<keyword evidence="1 3" id="KW-0853">WD repeat</keyword>
<dbReference type="PANTHER" id="PTHR10622">
    <property type="entry name" value="HET DOMAIN-CONTAINING PROTEIN"/>
    <property type="match status" value="1"/>
</dbReference>
<feature type="domain" description="Heterokaryon incompatibility" evidence="4">
    <location>
        <begin position="29"/>
        <end position="93"/>
    </location>
</feature>
<dbReference type="OrthoDB" id="674604at2759"/>
<evidence type="ECO:0000313" key="5">
    <source>
        <dbReference type="EMBL" id="PMD22385.1"/>
    </source>
</evidence>
<dbReference type="STRING" id="1745343.A0A2J6Q822"/>
<dbReference type="InterPro" id="IPR001680">
    <property type="entry name" value="WD40_rpt"/>
</dbReference>
<dbReference type="InterPro" id="IPR011047">
    <property type="entry name" value="Quinoprotein_ADH-like_sf"/>
</dbReference>
<evidence type="ECO:0000259" key="4">
    <source>
        <dbReference type="Pfam" id="PF06985"/>
    </source>
</evidence>
<dbReference type="PANTHER" id="PTHR10622:SF11">
    <property type="entry name" value="HET-DOMAIN-CONTAINING PROTEIN"/>
    <property type="match status" value="1"/>
</dbReference>
<evidence type="ECO:0000256" key="2">
    <source>
        <dbReference type="ARBA" id="ARBA00022737"/>
    </source>
</evidence>
<dbReference type="InterPro" id="IPR015943">
    <property type="entry name" value="WD40/YVTN_repeat-like_dom_sf"/>
</dbReference>
<accession>A0A2J6Q822</accession>